<dbReference type="PANTHER" id="PTHR43292">
    <property type="entry name" value="ACYL-COA DEHYDROGENASE"/>
    <property type="match status" value="1"/>
</dbReference>
<gene>
    <name evidence="5" type="ORF">HQ497_02730</name>
</gene>
<keyword evidence="1" id="KW-0285">Flavoprotein</keyword>
<accession>A0A972VW90</accession>
<dbReference type="PANTHER" id="PTHR43292:SF4">
    <property type="entry name" value="ACYL-COA DEHYDROGENASE FADE34"/>
    <property type="match status" value="1"/>
</dbReference>
<evidence type="ECO:0000256" key="3">
    <source>
        <dbReference type="SAM" id="MobiDB-lite"/>
    </source>
</evidence>
<dbReference type="AlphaFoldDB" id="A0A972VW90"/>
<comment type="caution">
    <text evidence="5">The sequence shown here is derived from an EMBL/GenBank/DDBJ whole genome shotgun (WGS) entry which is preliminary data.</text>
</comment>
<dbReference type="GO" id="GO:0005886">
    <property type="term" value="C:plasma membrane"/>
    <property type="evidence" value="ECO:0007669"/>
    <property type="project" value="TreeGrafter"/>
</dbReference>
<dbReference type="EMBL" id="JABMOJ010000096">
    <property type="protein sequence ID" value="NQV64257.1"/>
    <property type="molecule type" value="Genomic_DNA"/>
</dbReference>
<reference evidence="5" key="1">
    <citation type="submission" date="2020-05" db="EMBL/GenBank/DDBJ databases">
        <title>Sulfur intermediates as new biogeochemical hubs in an aquatic model microbial ecosystem.</title>
        <authorList>
            <person name="Vigneron A."/>
        </authorList>
    </citation>
    <scope>NUCLEOTIDE SEQUENCE</scope>
    <source>
        <strain evidence="5">Bin.250</strain>
    </source>
</reference>
<dbReference type="GO" id="GO:0016627">
    <property type="term" value="F:oxidoreductase activity, acting on the CH-CH group of donors"/>
    <property type="evidence" value="ECO:0007669"/>
    <property type="project" value="InterPro"/>
</dbReference>
<keyword evidence="2" id="KW-0560">Oxidoreductase</keyword>
<dbReference type="InterPro" id="IPR052161">
    <property type="entry name" value="Mycobact_Acyl-CoA_DH"/>
</dbReference>
<dbReference type="InterPro" id="IPR036250">
    <property type="entry name" value="AcylCo_DH-like_C"/>
</dbReference>
<evidence type="ECO:0000259" key="4">
    <source>
        <dbReference type="Pfam" id="PF00441"/>
    </source>
</evidence>
<name>A0A972VW90_9GAMM</name>
<dbReference type="Pfam" id="PF00441">
    <property type="entry name" value="Acyl-CoA_dh_1"/>
    <property type="match status" value="1"/>
</dbReference>
<dbReference type="Gene3D" id="1.20.140.10">
    <property type="entry name" value="Butyryl-CoA Dehydrogenase, subunit A, domain 3"/>
    <property type="match status" value="1"/>
</dbReference>
<feature type="region of interest" description="Disordered" evidence="3">
    <location>
        <begin position="125"/>
        <end position="144"/>
    </location>
</feature>
<proteinExistence type="predicted"/>
<evidence type="ECO:0000313" key="6">
    <source>
        <dbReference type="Proteomes" id="UP000754644"/>
    </source>
</evidence>
<sequence length="144" mass="14669">MALPRARQTGAINDPHIRQELAKLLSMKLGADLAAASAAAVSRAGSNTVSPQGSIGKLAASVIARQAAHVHTLVAGTDAMLSGATAAEAGVIAEILLSVPAISIAGGTDEIQKNIIAERVLEMPKEPRSDTGPFRAIARNSADK</sequence>
<dbReference type="Proteomes" id="UP000754644">
    <property type="component" value="Unassembled WGS sequence"/>
</dbReference>
<evidence type="ECO:0000256" key="2">
    <source>
        <dbReference type="ARBA" id="ARBA00023002"/>
    </source>
</evidence>
<dbReference type="InterPro" id="IPR009075">
    <property type="entry name" value="AcylCo_DH/oxidase_C"/>
</dbReference>
<evidence type="ECO:0000256" key="1">
    <source>
        <dbReference type="ARBA" id="ARBA00022630"/>
    </source>
</evidence>
<dbReference type="SUPFAM" id="SSF47203">
    <property type="entry name" value="Acyl-CoA dehydrogenase C-terminal domain-like"/>
    <property type="match status" value="1"/>
</dbReference>
<organism evidence="5 6">
    <name type="scientific">SAR86 cluster bacterium</name>
    <dbReference type="NCBI Taxonomy" id="2030880"/>
    <lineage>
        <taxon>Bacteria</taxon>
        <taxon>Pseudomonadati</taxon>
        <taxon>Pseudomonadota</taxon>
        <taxon>Gammaproteobacteria</taxon>
        <taxon>SAR86 cluster</taxon>
    </lineage>
</organism>
<protein>
    <recommendedName>
        <fullName evidence="4">Acyl-CoA dehydrogenase/oxidase C-terminal domain-containing protein</fullName>
    </recommendedName>
</protein>
<feature type="domain" description="Acyl-CoA dehydrogenase/oxidase C-terminal" evidence="4">
    <location>
        <begin position="8"/>
        <end position="121"/>
    </location>
</feature>
<evidence type="ECO:0000313" key="5">
    <source>
        <dbReference type="EMBL" id="NQV64257.1"/>
    </source>
</evidence>